<dbReference type="EnsemblMetazoa" id="ACOM026786-RA">
    <property type="protein sequence ID" value="ACOM026786-PA.1"/>
    <property type="gene ID" value="ACOM026786"/>
</dbReference>
<protein>
    <submittedName>
        <fullName evidence="2">Uncharacterized protein</fullName>
    </submittedName>
</protein>
<proteinExistence type="predicted"/>
<evidence type="ECO:0000256" key="1">
    <source>
        <dbReference type="SAM" id="MobiDB-lite"/>
    </source>
</evidence>
<name>A0A8W7P796_ANOCL</name>
<evidence type="ECO:0000313" key="2">
    <source>
        <dbReference type="EnsemblMetazoa" id="ACOM026786-PA.1"/>
    </source>
</evidence>
<dbReference type="Proteomes" id="UP000075882">
    <property type="component" value="Unassembled WGS sequence"/>
</dbReference>
<organism evidence="2">
    <name type="scientific">Anopheles coluzzii</name>
    <name type="common">African malaria mosquito</name>
    <dbReference type="NCBI Taxonomy" id="1518534"/>
    <lineage>
        <taxon>Eukaryota</taxon>
        <taxon>Metazoa</taxon>
        <taxon>Ecdysozoa</taxon>
        <taxon>Arthropoda</taxon>
        <taxon>Hexapoda</taxon>
        <taxon>Insecta</taxon>
        <taxon>Pterygota</taxon>
        <taxon>Neoptera</taxon>
        <taxon>Endopterygota</taxon>
        <taxon>Diptera</taxon>
        <taxon>Nematocera</taxon>
        <taxon>Culicoidea</taxon>
        <taxon>Culicidae</taxon>
        <taxon>Anophelinae</taxon>
        <taxon>Anopheles</taxon>
    </lineage>
</organism>
<feature type="region of interest" description="Disordered" evidence="1">
    <location>
        <begin position="86"/>
        <end position="122"/>
    </location>
</feature>
<dbReference type="AlphaFoldDB" id="A0A8W7P796"/>
<accession>A0A8W7P796</accession>
<feature type="compositionally biased region" description="Polar residues" evidence="1">
    <location>
        <begin position="100"/>
        <end position="122"/>
    </location>
</feature>
<sequence>MVNSGGYVDVASYVNKFLAEGNPYTTGMIEDDGRRFVGREREHGKVPLPATGTSLSSIPEVVNYTPLQTELPRESKFRMKKSKACINNKEQHNRTAVEMDQSTLNETTVHNQTASARRSQLG</sequence>
<reference evidence="2" key="1">
    <citation type="submission" date="2022-08" db="UniProtKB">
        <authorList>
            <consortium name="EnsemblMetazoa"/>
        </authorList>
    </citation>
    <scope>IDENTIFICATION</scope>
</reference>